<protein>
    <submittedName>
        <fullName evidence="1">Uncharacterized protein</fullName>
    </submittedName>
</protein>
<feature type="non-terminal residue" evidence="1">
    <location>
        <position position="1"/>
    </location>
</feature>
<evidence type="ECO:0000313" key="1">
    <source>
        <dbReference type="EMBL" id="EBS4622983.1"/>
    </source>
</evidence>
<gene>
    <name evidence="1" type="ORF">DQS63_23445</name>
</gene>
<comment type="caution">
    <text evidence="1">The sequence shown here is derived from an EMBL/GenBank/DDBJ whole genome shotgun (WGS) entry which is preliminary data.</text>
</comment>
<reference evidence="1" key="1">
    <citation type="submission" date="2018-06" db="EMBL/GenBank/DDBJ databases">
        <authorList>
            <person name="Ashton P.M."/>
            <person name="Dallman T."/>
            <person name="Nair S."/>
            <person name="De Pinna E."/>
            <person name="Peters T."/>
            <person name="Grant K."/>
        </authorList>
    </citation>
    <scope>NUCLEOTIDE SEQUENCE</scope>
    <source>
        <strain evidence="1">160770</strain>
    </source>
</reference>
<dbReference type="AlphaFoldDB" id="A0A5U9WL31"/>
<name>A0A5U9WL31_SALMO</name>
<organism evidence="1">
    <name type="scientific">Salmonella montevideo</name>
    <dbReference type="NCBI Taxonomy" id="115981"/>
    <lineage>
        <taxon>Bacteria</taxon>
        <taxon>Pseudomonadati</taxon>
        <taxon>Pseudomonadota</taxon>
        <taxon>Gammaproteobacteria</taxon>
        <taxon>Enterobacterales</taxon>
        <taxon>Enterobacteriaceae</taxon>
        <taxon>Salmonella</taxon>
    </lineage>
</organism>
<sequence length="126" mass="14719">WISSDRNKNISGISYRSTKILNQKDSDIGINVIIPPKIENIAETNDTHCPVLKKILKVTNPVSWTVFSTLEATPNLYKSNFNFQTNNPAKGWIEDFDESLVEYYENTTFRKVELLIHQMMKYEYLR</sequence>
<dbReference type="EMBL" id="AAGVOP010000346">
    <property type="protein sequence ID" value="EBS4622983.1"/>
    <property type="molecule type" value="Genomic_DNA"/>
</dbReference>
<accession>A0A5U9WL31</accession>
<proteinExistence type="predicted"/>